<dbReference type="GeneID" id="94432358"/>
<dbReference type="GO" id="GO:0016301">
    <property type="term" value="F:kinase activity"/>
    <property type="evidence" value="ECO:0007669"/>
    <property type="project" value="UniProtKB-KW"/>
</dbReference>
<evidence type="ECO:0000256" key="1">
    <source>
        <dbReference type="SAM" id="MobiDB-lite"/>
    </source>
</evidence>
<keyword evidence="3" id="KW-1185">Reference proteome</keyword>
<dbReference type="VEuPathDB" id="ToxoDB:CSUI_009028"/>
<proteinExistence type="predicted"/>
<dbReference type="AlphaFoldDB" id="A0A2C6KJ74"/>
<protein>
    <submittedName>
        <fullName evidence="2">28 kDa a-kinase anchor</fullName>
    </submittedName>
</protein>
<dbReference type="InterPro" id="IPR025663">
    <property type="entry name" value="AKAP_28"/>
</dbReference>
<feature type="region of interest" description="Disordered" evidence="1">
    <location>
        <begin position="617"/>
        <end position="708"/>
    </location>
</feature>
<dbReference type="SUPFAM" id="SSF47473">
    <property type="entry name" value="EF-hand"/>
    <property type="match status" value="1"/>
</dbReference>
<name>A0A2C6KJ74_9APIC</name>
<dbReference type="InterPro" id="IPR011992">
    <property type="entry name" value="EF-hand-dom_pair"/>
</dbReference>
<dbReference type="Gene3D" id="1.10.238.10">
    <property type="entry name" value="EF-hand"/>
    <property type="match status" value="1"/>
</dbReference>
<gene>
    <name evidence="2" type="ORF">CSUI_009028</name>
</gene>
<keyword evidence="2" id="KW-0418">Kinase</keyword>
<comment type="caution">
    <text evidence="2">The sequence shown here is derived from an EMBL/GenBank/DDBJ whole genome shotgun (WGS) entry which is preliminary data.</text>
</comment>
<evidence type="ECO:0000313" key="2">
    <source>
        <dbReference type="EMBL" id="PHJ17159.1"/>
    </source>
</evidence>
<feature type="compositionally biased region" description="Basic and acidic residues" evidence="1">
    <location>
        <begin position="553"/>
        <end position="564"/>
    </location>
</feature>
<dbReference type="EMBL" id="MIGC01005234">
    <property type="protein sequence ID" value="PHJ17159.1"/>
    <property type="molecule type" value="Genomic_DNA"/>
</dbReference>
<evidence type="ECO:0000313" key="3">
    <source>
        <dbReference type="Proteomes" id="UP000221165"/>
    </source>
</evidence>
<dbReference type="RefSeq" id="XP_067918884.1">
    <property type="nucleotide sequence ID" value="XM_068069147.1"/>
</dbReference>
<feature type="region of interest" description="Disordered" evidence="1">
    <location>
        <begin position="544"/>
        <end position="576"/>
    </location>
</feature>
<feature type="compositionally biased region" description="Low complexity" evidence="1">
    <location>
        <begin position="648"/>
        <end position="658"/>
    </location>
</feature>
<sequence>MEASKTVPSIPRLSLLASSDSLAQIGRTYLVQLVQNCSKKYEFTVQFVERNPVEDAFEYEVTFSNPTPAKPVPEAEAHVHFQLKPCFLQQLHASQLTGREGPELLSTAGRSSVSSTKSEQTPGLVFWFESQNLKHTLERTLAPGKFEGWIDRQAPYVKVSSAAAEGRPELRTLIIRDKLELRRQHNLRTAFEVSRMSAAPTGVSDLIQEQKMACLQEEQQADFEARAAARREALAAAAAEAAREAERESRFGEKDLLTPRMLFETPQEELPLEQILQKVFYAADEEREGKLPHKAIADLLLASPLGLQRWDLLLLLASAAHEDRQGYINYREFVEMSSSEFPVCRCSQQAPNIIRILRERRKATSRANPCHVTDEAVQLSYKDEMEETWRVMREIFESADASAATSGKLSRGTFLECLQSRPERFSAREITLLMQIAPTDESGCVDFYTFPTMLRILRRESINHAVLEVDNQALNEELVAALNKVYVATERTPRRLHGRATAVRLHSFYGKSTAARLPVSAECIAREAADAAARAEIEELQGLTGGKGRRKQSTKEVDAQKIDSSEDSEQGELPDKETVEKTLIHLFTVIDDKRRGMISIQTFISTMRYWTASLGSSNLGQNSRSSPNQLQQAPSQQHPSRGGGVGGSLPPSSPTGTSNHQGSPKGGGTSAGRRPLASPGPGNGNNGVEPNGKTGPGNSSVSATGPAGSAAAAAERRYADVVASCRLSAEEITGILAEVEIDEHQQEVSYQDHIRTWIPIVFEIR</sequence>
<organism evidence="2 3">
    <name type="scientific">Cystoisospora suis</name>
    <dbReference type="NCBI Taxonomy" id="483139"/>
    <lineage>
        <taxon>Eukaryota</taxon>
        <taxon>Sar</taxon>
        <taxon>Alveolata</taxon>
        <taxon>Apicomplexa</taxon>
        <taxon>Conoidasida</taxon>
        <taxon>Coccidia</taxon>
        <taxon>Eucoccidiorida</taxon>
        <taxon>Eimeriorina</taxon>
        <taxon>Sarcocystidae</taxon>
        <taxon>Cystoisospora</taxon>
    </lineage>
</organism>
<accession>A0A2C6KJ74</accession>
<feature type="compositionally biased region" description="Low complexity" evidence="1">
    <location>
        <begin position="699"/>
        <end position="708"/>
    </location>
</feature>
<dbReference type="OrthoDB" id="329772at2759"/>
<dbReference type="Proteomes" id="UP000221165">
    <property type="component" value="Unassembled WGS sequence"/>
</dbReference>
<dbReference type="Pfam" id="PF14469">
    <property type="entry name" value="AKAP28"/>
    <property type="match status" value="1"/>
</dbReference>
<reference evidence="2 3" key="1">
    <citation type="journal article" date="2017" name="Int. J. Parasitol.">
        <title>The genome of the protozoan parasite Cystoisospora suis and a reverse vaccinology approach to identify vaccine candidates.</title>
        <authorList>
            <person name="Palmieri N."/>
            <person name="Shrestha A."/>
            <person name="Ruttkowski B."/>
            <person name="Beck T."/>
            <person name="Vogl C."/>
            <person name="Tomley F."/>
            <person name="Blake D.P."/>
            <person name="Joachim A."/>
        </authorList>
    </citation>
    <scope>NUCLEOTIDE SEQUENCE [LARGE SCALE GENOMIC DNA]</scope>
    <source>
        <strain evidence="2 3">Wien I</strain>
    </source>
</reference>
<feature type="compositionally biased region" description="Polar residues" evidence="1">
    <location>
        <begin position="617"/>
        <end position="638"/>
    </location>
</feature>
<keyword evidence="2" id="KW-0808">Transferase</keyword>